<reference evidence="4" key="2">
    <citation type="journal article" date="2011" name="J. Bacteriol.">
        <title>Genome sequences of eight morphologically diverse alphaproteobacteria.</title>
        <authorList>
            <consortium name="US DOE Joint Genome Institute"/>
            <person name="Brown P.J."/>
            <person name="Kysela D.T."/>
            <person name="Buechlein A."/>
            <person name="Hemmerich C."/>
            <person name="Brun Y.V."/>
        </authorList>
    </citation>
    <scope>NUCLEOTIDE SEQUENCE [LARGE SCALE GENOMIC DNA]</scope>
    <source>
        <strain evidence="4">ATCC 51888 / DSM 1869 / NCIB 11706 / TK 0415</strain>
    </source>
</reference>
<evidence type="ECO:0000256" key="1">
    <source>
        <dbReference type="SAM" id="Coils"/>
    </source>
</evidence>
<feature type="coiled-coil region" evidence="1">
    <location>
        <begin position="7"/>
        <end position="76"/>
    </location>
</feature>
<dbReference type="KEGG" id="hdn:Hden_0120"/>
<keyword evidence="4" id="KW-1185">Reference proteome</keyword>
<dbReference type="AlphaFoldDB" id="D8JQ26"/>
<dbReference type="STRING" id="582899.Hden_0120"/>
<dbReference type="EMBL" id="CP002083">
    <property type="protein sequence ID" value="ADJ23352.1"/>
    <property type="molecule type" value="Genomic_DNA"/>
</dbReference>
<proteinExistence type="predicted"/>
<reference evidence="2" key="1">
    <citation type="submission" date="2010-06" db="EMBL/GenBank/DDBJ databases">
        <title>Complete sequence of Hyphomicrobium denitrificans ATCC 51888.</title>
        <authorList>
            <consortium name="US DOE Joint Genome Institute"/>
            <person name="Lucas S."/>
            <person name="Copeland A."/>
            <person name="Lapidus A."/>
            <person name="Cheng J.-F."/>
            <person name="Bruce D."/>
            <person name="Goodwin L."/>
            <person name="Pitluck S."/>
            <person name="Held B."/>
            <person name="Detter J.C."/>
            <person name="Han C."/>
            <person name="Tapia R."/>
            <person name="Land M."/>
            <person name="Hauser L."/>
            <person name="Kyrpides N."/>
            <person name="Ivanova N."/>
            <person name="Brown P.J.B."/>
            <person name="Brun Y.V."/>
            <person name="Woyke T."/>
        </authorList>
    </citation>
    <scope>NUCLEOTIDE SEQUENCE</scope>
    <source>
        <strain evidence="2">ATCC 51888</strain>
    </source>
</reference>
<name>D8JQ26_HYPDA</name>
<evidence type="ECO:0000313" key="4">
    <source>
        <dbReference type="Proteomes" id="UP000002033"/>
    </source>
</evidence>
<evidence type="ECO:0000313" key="3">
    <source>
        <dbReference type="EMBL" id="ADJ23352.1"/>
    </source>
</evidence>
<dbReference type="RefSeq" id="WP_013214166.1">
    <property type="nucleotide sequence ID" value="NC_014313.1"/>
</dbReference>
<dbReference type="Proteomes" id="UP000002033">
    <property type="component" value="Chromosome"/>
</dbReference>
<evidence type="ECO:0000313" key="2">
    <source>
        <dbReference type="EMBL" id="ADJ21947.1"/>
    </source>
</evidence>
<organism evidence="2 4">
    <name type="scientific">Hyphomicrobium denitrificans (strain ATCC 51888 / DSM 1869 / NCIMB 11706 / TK 0415)</name>
    <dbReference type="NCBI Taxonomy" id="582899"/>
    <lineage>
        <taxon>Bacteria</taxon>
        <taxon>Pseudomonadati</taxon>
        <taxon>Pseudomonadota</taxon>
        <taxon>Alphaproteobacteria</taxon>
        <taxon>Hyphomicrobiales</taxon>
        <taxon>Hyphomicrobiaceae</taxon>
        <taxon>Hyphomicrobium</taxon>
    </lineage>
</organism>
<protein>
    <submittedName>
        <fullName evidence="2">Uncharacterized protein</fullName>
    </submittedName>
</protein>
<dbReference type="KEGG" id="hdn:Hden_1540"/>
<sequence>MRKPTAIEAKDAEIASLRAQLDGVKRAAEVRDGTVAALNETCVNQGFEIADLKTKLDEARTDRDAYKRDAARALEQLGKGLDDQIDAVRAAAIEECAAIAEACDMRLLEYPNDTARTHYESAVMDASMSIATIIRTLLSESKSC</sequence>
<dbReference type="EMBL" id="CP002083">
    <property type="protein sequence ID" value="ADJ21947.1"/>
    <property type="molecule type" value="Genomic_DNA"/>
</dbReference>
<accession>D8JQ26</accession>
<keyword evidence="1" id="KW-0175">Coiled coil</keyword>
<dbReference type="HOGENOM" id="CLU_1793874_0_0_5"/>
<gene>
    <name evidence="2" type="ordered locus">Hden_0120</name>
    <name evidence="3" type="ordered locus">Hden_1540</name>
</gene>